<name>A0A0G0GZI4_9BACT</name>
<evidence type="ECO:0000259" key="2">
    <source>
        <dbReference type="PROSITE" id="PS50164"/>
    </source>
</evidence>
<protein>
    <submittedName>
        <fullName evidence="3">Excinuclease ABC C subunit domain protein</fullName>
    </submittedName>
</protein>
<dbReference type="EMBL" id="LBTJ01000069">
    <property type="protein sequence ID" value="KKQ36398.1"/>
    <property type="molecule type" value="Genomic_DNA"/>
</dbReference>
<dbReference type="PATRIC" id="fig|1618481.3.peg.1026"/>
<dbReference type="CDD" id="cd10448">
    <property type="entry name" value="GIY-YIG_unchar_3"/>
    <property type="match status" value="1"/>
</dbReference>
<evidence type="ECO:0000256" key="1">
    <source>
        <dbReference type="ARBA" id="ARBA00007435"/>
    </source>
</evidence>
<dbReference type="PANTHER" id="PTHR34477">
    <property type="entry name" value="UPF0213 PROTEIN YHBQ"/>
    <property type="match status" value="1"/>
</dbReference>
<dbReference type="InterPro" id="IPR000305">
    <property type="entry name" value="GIY-YIG_endonuc"/>
</dbReference>
<evidence type="ECO:0000313" key="4">
    <source>
        <dbReference type="Proteomes" id="UP000034471"/>
    </source>
</evidence>
<dbReference type="Proteomes" id="UP000034471">
    <property type="component" value="Unassembled WGS sequence"/>
</dbReference>
<dbReference type="Gene3D" id="3.40.1440.10">
    <property type="entry name" value="GIY-YIG endonuclease"/>
    <property type="match status" value="1"/>
</dbReference>
<dbReference type="InterPro" id="IPR035901">
    <property type="entry name" value="GIY-YIG_endonuc_sf"/>
</dbReference>
<dbReference type="PANTHER" id="PTHR34477:SF5">
    <property type="entry name" value="BSL5627 PROTEIN"/>
    <property type="match status" value="1"/>
</dbReference>
<dbReference type="SMART" id="SM00465">
    <property type="entry name" value="GIYc"/>
    <property type="match status" value="1"/>
</dbReference>
<comment type="caution">
    <text evidence="3">The sequence shown here is derived from an EMBL/GenBank/DDBJ whole genome shotgun (WGS) entry which is preliminary data.</text>
</comment>
<proteinExistence type="inferred from homology"/>
<dbReference type="AlphaFoldDB" id="A0A0G0GZI4"/>
<dbReference type="Pfam" id="PF01541">
    <property type="entry name" value="GIY-YIG"/>
    <property type="match status" value="1"/>
</dbReference>
<feature type="domain" description="GIY-YIG" evidence="2">
    <location>
        <begin position="4"/>
        <end position="80"/>
    </location>
</feature>
<dbReference type="InterPro" id="IPR050190">
    <property type="entry name" value="UPF0213_domain"/>
</dbReference>
<dbReference type="PROSITE" id="PS50164">
    <property type="entry name" value="GIY_YIG"/>
    <property type="match status" value="1"/>
</dbReference>
<evidence type="ECO:0000313" key="3">
    <source>
        <dbReference type="EMBL" id="KKQ36398.1"/>
    </source>
</evidence>
<gene>
    <name evidence="3" type="ORF">US54_C0069G0004</name>
</gene>
<accession>A0A0G0GZI4</accession>
<sequence length="97" mass="12002">MFYKTYCVYILSSQRNGSLYVGITNNVVKRVWEHKNKKVDGFTKRYEIHHLVYFEQHNNPESAITREKQIKKWNRLWKLRLIEEKNPQWRDLYQDIV</sequence>
<reference evidence="3 4" key="1">
    <citation type="journal article" date="2015" name="Nature">
        <title>rRNA introns, odd ribosomes, and small enigmatic genomes across a large radiation of phyla.</title>
        <authorList>
            <person name="Brown C.T."/>
            <person name="Hug L.A."/>
            <person name="Thomas B.C."/>
            <person name="Sharon I."/>
            <person name="Castelle C.J."/>
            <person name="Singh A."/>
            <person name="Wilkins M.J."/>
            <person name="Williams K.H."/>
            <person name="Banfield J.F."/>
        </authorList>
    </citation>
    <scope>NUCLEOTIDE SEQUENCE [LARGE SCALE GENOMIC DNA]</scope>
</reference>
<dbReference type="SUPFAM" id="SSF82771">
    <property type="entry name" value="GIY-YIG endonuclease"/>
    <property type="match status" value="1"/>
</dbReference>
<organism evidence="3 4">
    <name type="scientific">Candidatus Roizmanbacteria bacterium GW2011_GWA2_37_7</name>
    <dbReference type="NCBI Taxonomy" id="1618481"/>
    <lineage>
        <taxon>Bacteria</taxon>
        <taxon>Candidatus Roizmaniibacteriota</taxon>
    </lineage>
</organism>
<comment type="similarity">
    <text evidence="1">Belongs to the UPF0213 family.</text>
</comment>